<evidence type="ECO:0008006" key="5">
    <source>
        <dbReference type="Google" id="ProtNLM"/>
    </source>
</evidence>
<evidence type="ECO:0000313" key="4">
    <source>
        <dbReference type="Proteomes" id="UP000605733"/>
    </source>
</evidence>
<name>A0ABQ1WCA5_9FLAO</name>
<dbReference type="Proteomes" id="UP000605733">
    <property type="component" value="Unassembled WGS sequence"/>
</dbReference>
<reference evidence="4" key="1">
    <citation type="journal article" date="2019" name="Int. J. Syst. Evol. Microbiol.">
        <title>The Global Catalogue of Microorganisms (GCM) 10K type strain sequencing project: providing services to taxonomists for standard genome sequencing and annotation.</title>
        <authorList>
            <consortium name="The Broad Institute Genomics Platform"/>
            <consortium name="The Broad Institute Genome Sequencing Center for Infectious Disease"/>
            <person name="Wu L."/>
            <person name="Ma J."/>
        </authorList>
    </citation>
    <scope>NUCLEOTIDE SEQUENCE [LARGE SCALE GENOMIC DNA]</scope>
    <source>
        <strain evidence="4">CGMCC 1.15422</strain>
    </source>
</reference>
<evidence type="ECO:0000256" key="1">
    <source>
        <dbReference type="SAM" id="Coils"/>
    </source>
</evidence>
<feature type="coiled-coil region" evidence="1">
    <location>
        <begin position="43"/>
        <end position="106"/>
    </location>
</feature>
<evidence type="ECO:0000256" key="2">
    <source>
        <dbReference type="SAM" id="SignalP"/>
    </source>
</evidence>
<keyword evidence="1" id="KW-0175">Coiled coil</keyword>
<organism evidence="3 4">
    <name type="scientific">Christiangramia forsetii</name>
    <dbReference type="NCBI Taxonomy" id="411153"/>
    <lineage>
        <taxon>Bacteria</taxon>
        <taxon>Pseudomonadati</taxon>
        <taxon>Bacteroidota</taxon>
        <taxon>Flavobacteriia</taxon>
        <taxon>Flavobacteriales</taxon>
        <taxon>Flavobacteriaceae</taxon>
        <taxon>Christiangramia</taxon>
    </lineage>
</organism>
<dbReference type="EMBL" id="BMIX01000001">
    <property type="protein sequence ID" value="GGG21881.1"/>
    <property type="molecule type" value="Genomic_DNA"/>
</dbReference>
<gene>
    <name evidence="3" type="ORF">GCM10011532_01140</name>
</gene>
<feature type="chain" id="PRO_5045748645" description="Outer membrane protein beta-barrel domain-containing protein" evidence="2">
    <location>
        <begin position="23"/>
        <end position="348"/>
    </location>
</feature>
<accession>A0ABQ1WCA5</accession>
<feature type="signal peptide" evidence="2">
    <location>
        <begin position="1"/>
        <end position="22"/>
    </location>
</feature>
<dbReference type="RefSeq" id="WP_011710643.1">
    <property type="nucleotide sequence ID" value="NZ_BMIX01000001.1"/>
</dbReference>
<sequence>MKTILIYLTLFLFSLIAATSYSQESDTTSQENNKRKFFEKQKQEIITEEKEKLRRKVEMYNAQLENKVITLEEAEKLKKDAARLHAKNIENRLVILENEFELQERNEGSGNMVSIEFGSDGKVLQLNSTERNRKYDNRTTSDLVIAVGFNNALSEGQSLNDSDFKIGGSRFFELGWAWKTRVFDNSNWLRLKYGFSFQFNGLKPTDNRYFVENEGITELQEFDYDLDKSKFRMDNLVVPVHFEFGPSTKTETTKTIRYNADGKLKLGLGGYAGLNIGERQKLKYSVDGDKKKDKLKGNYNTNDFVYGLSGYLGWGGATLYAKYDLNPIFKDPNIELHNFSVGLRFDVD</sequence>
<evidence type="ECO:0000313" key="3">
    <source>
        <dbReference type="EMBL" id="GGG21881.1"/>
    </source>
</evidence>
<keyword evidence="4" id="KW-1185">Reference proteome</keyword>
<keyword evidence="2" id="KW-0732">Signal</keyword>
<protein>
    <recommendedName>
        <fullName evidence="5">Outer membrane protein beta-barrel domain-containing protein</fullName>
    </recommendedName>
</protein>
<proteinExistence type="predicted"/>
<comment type="caution">
    <text evidence="3">The sequence shown here is derived from an EMBL/GenBank/DDBJ whole genome shotgun (WGS) entry which is preliminary data.</text>
</comment>